<name>A0A948TDC9_9BACT</name>
<dbReference type="InterPro" id="IPR014982">
    <property type="entry name" value="GSCFA"/>
</dbReference>
<sequence>MELITRTELPVGQCEIKHSDKLVLMGSCFTENIGNRLSVNKFRCDINPFGVLYNPMSIREALTQIIENKTYTPGDLMQSRGLWFSLMHHSSFSSFDIDECLDNINSRINESSEFLNKADWLVCTFGTARVYRWNVDGHIVGNCHKLNEKLFSRSILDVDDIVTSYSNLISVLKTVNPGIRILFTVSPIRHAKDGMHGNQISKSVLLLAIDKICSSNDGCYYFPSYEIMMDELRDYRFYADDMLHPSGKAVDYIWERFSETYFNRETIDAIKACNEITRALGHKPFNPDSEAYRGFLSQILLKIEALKEKFTYLDVEKEIELCRTLLKK</sequence>
<evidence type="ECO:0000313" key="2">
    <source>
        <dbReference type="EMBL" id="MBU3838810.1"/>
    </source>
</evidence>
<dbReference type="InterPro" id="IPR036514">
    <property type="entry name" value="SGNH_hydro_sf"/>
</dbReference>
<protein>
    <submittedName>
        <fullName evidence="2">GSCFA domain-containing protein</fullName>
    </submittedName>
</protein>
<dbReference type="GO" id="GO:0016788">
    <property type="term" value="F:hydrolase activity, acting on ester bonds"/>
    <property type="evidence" value="ECO:0007669"/>
    <property type="project" value="UniProtKB-ARBA"/>
</dbReference>
<comment type="caution">
    <text evidence="2">The sequence shown here is derived from an EMBL/GenBank/DDBJ whole genome shotgun (WGS) entry which is preliminary data.</text>
</comment>
<dbReference type="AlphaFoldDB" id="A0A948TDC9"/>
<evidence type="ECO:0000259" key="1">
    <source>
        <dbReference type="Pfam" id="PF08885"/>
    </source>
</evidence>
<dbReference type="SUPFAM" id="SSF52266">
    <property type="entry name" value="SGNH hydrolase"/>
    <property type="match status" value="1"/>
</dbReference>
<reference evidence="2" key="2">
    <citation type="submission" date="2021-04" db="EMBL/GenBank/DDBJ databases">
        <authorList>
            <person name="Gilroy R."/>
        </authorList>
    </citation>
    <scope>NUCLEOTIDE SEQUENCE</scope>
    <source>
        <strain evidence="2">G4-2901</strain>
    </source>
</reference>
<proteinExistence type="predicted"/>
<accession>A0A948TDC9</accession>
<dbReference type="EMBL" id="JAHLFW010000089">
    <property type="protein sequence ID" value="MBU3838810.1"/>
    <property type="molecule type" value="Genomic_DNA"/>
</dbReference>
<dbReference type="Gene3D" id="3.40.50.1110">
    <property type="entry name" value="SGNH hydrolase"/>
    <property type="match status" value="1"/>
</dbReference>
<evidence type="ECO:0000313" key="3">
    <source>
        <dbReference type="Proteomes" id="UP000783796"/>
    </source>
</evidence>
<feature type="domain" description="GSCFA" evidence="1">
    <location>
        <begin position="21"/>
        <end position="257"/>
    </location>
</feature>
<organism evidence="2 3">
    <name type="scientific">Candidatus Phocaeicola faecigallinarum</name>
    <dbReference type="NCBI Taxonomy" id="2838732"/>
    <lineage>
        <taxon>Bacteria</taxon>
        <taxon>Pseudomonadati</taxon>
        <taxon>Bacteroidota</taxon>
        <taxon>Bacteroidia</taxon>
        <taxon>Bacteroidales</taxon>
        <taxon>Bacteroidaceae</taxon>
        <taxon>Phocaeicola</taxon>
    </lineage>
</organism>
<dbReference type="Pfam" id="PF08885">
    <property type="entry name" value="GSCFA"/>
    <property type="match status" value="1"/>
</dbReference>
<gene>
    <name evidence="2" type="ORF">H9777_10990</name>
</gene>
<reference evidence="2" key="1">
    <citation type="journal article" date="2021" name="PeerJ">
        <title>Extensive microbial diversity within the chicken gut microbiome revealed by metagenomics and culture.</title>
        <authorList>
            <person name="Gilroy R."/>
            <person name="Ravi A."/>
            <person name="Getino M."/>
            <person name="Pursley I."/>
            <person name="Horton D.L."/>
            <person name="Alikhan N.F."/>
            <person name="Baker D."/>
            <person name="Gharbi K."/>
            <person name="Hall N."/>
            <person name="Watson M."/>
            <person name="Adriaenssens E.M."/>
            <person name="Foster-Nyarko E."/>
            <person name="Jarju S."/>
            <person name="Secka A."/>
            <person name="Antonio M."/>
            <person name="Oren A."/>
            <person name="Chaudhuri R.R."/>
            <person name="La Ragione R."/>
            <person name="Hildebrand F."/>
            <person name="Pallen M.J."/>
        </authorList>
    </citation>
    <scope>NUCLEOTIDE SEQUENCE</scope>
    <source>
        <strain evidence="2">G4-2901</strain>
    </source>
</reference>
<dbReference type="Proteomes" id="UP000783796">
    <property type="component" value="Unassembled WGS sequence"/>
</dbReference>